<name>A0A1I0J3T8_9ACTN</name>
<dbReference type="CDD" id="cd03257">
    <property type="entry name" value="ABC_NikE_OppD_transporters"/>
    <property type="match status" value="1"/>
</dbReference>
<dbReference type="PANTHER" id="PTHR43230:SF3">
    <property type="entry name" value="ABC-TYPE DIPEPTIDE_OLIGOPEPTIDE TRANSPORT SYSTEM, ATPASE COMPONENT"/>
    <property type="match status" value="1"/>
</dbReference>
<dbReference type="Proteomes" id="UP000199361">
    <property type="component" value="Unassembled WGS sequence"/>
</dbReference>
<feature type="domain" description="ABC transporter" evidence="5">
    <location>
        <begin position="7"/>
        <end position="250"/>
    </location>
</feature>
<dbReference type="GO" id="GO:0016887">
    <property type="term" value="F:ATP hydrolysis activity"/>
    <property type="evidence" value="ECO:0007669"/>
    <property type="project" value="InterPro"/>
</dbReference>
<evidence type="ECO:0000313" key="6">
    <source>
        <dbReference type="EMBL" id="SEU03751.1"/>
    </source>
</evidence>
<dbReference type="InterPro" id="IPR027417">
    <property type="entry name" value="P-loop_NTPase"/>
</dbReference>
<dbReference type="GO" id="GO:0015833">
    <property type="term" value="P:peptide transport"/>
    <property type="evidence" value="ECO:0007669"/>
    <property type="project" value="InterPro"/>
</dbReference>
<keyword evidence="2" id="KW-0547">Nucleotide-binding</keyword>
<accession>A0A1I0J3T8</accession>
<evidence type="ECO:0000259" key="5">
    <source>
        <dbReference type="PROSITE" id="PS50893"/>
    </source>
</evidence>
<dbReference type="PROSITE" id="PS50893">
    <property type="entry name" value="ABC_TRANSPORTER_2"/>
    <property type="match status" value="1"/>
</dbReference>
<proteinExistence type="predicted"/>
<dbReference type="GO" id="GO:0005524">
    <property type="term" value="F:ATP binding"/>
    <property type="evidence" value="ECO:0007669"/>
    <property type="project" value="UniProtKB-KW"/>
</dbReference>
<evidence type="ECO:0000256" key="2">
    <source>
        <dbReference type="ARBA" id="ARBA00022741"/>
    </source>
</evidence>
<dbReference type="PROSITE" id="PS00211">
    <property type="entry name" value="ABC_TRANSPORTER_1"/>
    <property type="match status" value="1"/>
</dbReference>
<dbReference type="InterPro" id="IPR017871">
    <property type="entry name" value="ABC_transporter-like_CS"/>
</dbReference>
<dbReference type="InterPro" id="IPR003593">
    <property type="entry name" value="AAA+_ATPase"/>
</dbReference>
<evidence type="ECO:0000256" key="1">
    <source>
        <dbReference type="ARBA" id="ARBA00022448"/>
    </source>
</evidence>
<dbReference type="Pfam" id="PF08352">
    <property type="entry name" value="oligo_HPY"/>
    <property type="match status" value="1"/>
</dbReference>
<dbReference type="PANTHER" id="PTHR43230">
    <property type="entry name" value="ABC-TYPE DIPEPTIDE/OLIGOPEPTIDE TRANSPORT SYSTEM, ATPASE COMPONENT"/>
    <property type="match status" value="1"/>
</dbReference>
<dbReference type="AlphaFoldDB" id="A0A1I0J3T8"/>
<dbReference type="SUPFAM" id="SSF52540">
    <property type="entry name" value="P-loop containing nucleoside triphosphate hydrolases"/>
    <property type="match status" value="1"/>
</dbReference>
<dbReference type="InterPro" id="IPR003439">
    <property type="entry name" value="ABC_transporter-like_ATP-bd"/>
</dbReference>
<dbReference type="RefSeq" id="WP_091082457.1">
    <property type="nucleotide sequence ID" value="NZ_FOHX01000005.1"/>
</dbReference>
<evidence type="ECO:0000256" key="4">
    <source>
        <dbReference type="SAM" id="MobiDB-lite"/>
    </source>
</evidence>
<dbReference type="Gene3D" id="3.40.50.300">
    <property type="entry name" value="P-loop containing nucleotide triphosphate hydrolases"/>
    <property type="match status" value="1"/>
</dbReference>
<dbReference type="SMART" id="SM00382">
    <property type="entry name" value="AAA"/>
    <property type="match status" value="1"/>
</dbReference>
<dbReference type="EMBL" id="FOHX01000005">
    <property type="protein sequence ID" value="SEU03751.1"/>
    <property type="molecule type" value="Genomic_DNA"/>
</dbReference>
<organism evidence="6 7">
    <name type="scientific">Nonomuraea wenchangensis</name>
    <dbReference type="NCBI Taxonomy" id="568860"/>
    <lineage>
        <taxon>Bacteria</taxon>
        <taxon>Bacillati</taxon>
        <taxon>Actinomycetota</taxon>
        <taxon>Actinomycetes</taxon>
        <taxon>Streptosporangiales</taxon>
        <taxon>Streptosporangiaceae</taxon>
        <taxon>Nonomuraea</taxon>
    </lineage>
</organism>
<keyword evidence="3 6" id="KW-0067">ATP-binding</keyword>
<keyword evidence="7" id="KW-1185">Reference proteome</keyword>
<sequence length="328" mass="36206">MSDIPILAAEDVTKHFESRDGVGRHVTVRAVENVTLRLHRGRIAALVGESGSGKTTLARLLAQFYPVTSGRILLRGEPVTGPDRRFAGEVQLVFQDPFASLNSLRRVEHNLRRALKLHAHPAGDEHVRELLGKVNLTPEAEFARKLPHELSGGQRQRVAIARALAVRPSVLLGDEPISMLDVSIRLDVLNLLARLRDEEGLALLYITHDIASARYLSDDVFVMYAGQMVEGGPAESVIQEPKHPYTRLLVDSSPDPERAAGSSAFTAAEKLGEPPSLVDPPPGCRFHPRCPFARDECRTEFPPRTEFPDGGWTNCWLHVTRPEDTPTP</sequence>
<dbReference type="InterPro" id="IPR013563">
    <property type="entry name" value="Oligopep_ABC_C"/>
</dbReference>
<reference evidence="6 7" key="1">
    <citation type="submission" date="2016-10" db="EMBL/GenBank/DDBJ databases">
        <authorList>
            <person name="de Groot N.N."/>
        </authorList>
    </citation>
    <scope>NUCLEOTIDE SEQUENCE [LARGE SCALE GENOMIC DNA]</scope>
    <source>
        <strain evidence="6 7">CGMCC 4.5598</strain>
    </source>
</reference>
<evidence type="ECO:0000313" key="7">
    <source>
        <dbReference type="Proteomes" id="UP000199361"/>
    </source>
</evidence>
<dbReference type="NCBIfam" id="TIGR01727">
    <property type="entry name" value="oligo_HPY"/>
    <property type="match status" value="1"/>
</dbReference>
<keyword evidence="1" id="KW-0813">Transport</keyword>
<protein>
    <submittedName>
        <fullName evidence="6">Peptide/nickel transport system ATP-binding protein</fullName>
    </submittedName>
</protein>
<feature type="region of interest" description="Disordered" evidence="4">
    <location>
        <begin position="251"/>
        <end position="280"/>
    </location>
</feature>
<dbReference type="STRING" id="568860.SAMN05421811_105370"/>
<gene>
    <name evidence="6" type="ORF">SAMN05421811_105370</name>
</gene>
<dbReference type="OrthoDB" id="3504674at2"/>
<evidence type="ECO:0000256" key="3">
    <source>
        <dbReference type="ARBA" id="ARBA00022840"/>
    </source>
</evidence>
<dbReference type="Pfam" id="PF00005">
    <property type="entry name" value="ABC_tran"/>
    <property type="match status" value="1"/>
</dbReference>